<dbReference type="Proteomes" id="UP001141253">
    <property type="component" value="Chromosome 13"/>
</dbReference>
<evidence type="ECO:0000313" key="3">
    <source>
        <dbReference type="Proteomes" id="UP001141253"/>
    </source>
</evidence>
<protein>
    <submittedName>
        <fullName evidence="2">Uncharacterized protein</fullName>
    </submittedName>
</protein>
<evidence type="ECO:0000313" key="2">
    <source>
        <dbReference type="EMBL" id="KAJ6360546.1"/>
    </source>
</evidence>
<comment type="caution">
    <text evidence="2">The sequence shown here is derived from an EMBL/GenBank/DDBJ whole genome shotgun (WGS) entry which is preliminary data.</text>
</comment>
<sequence length="75" mass="8320">MSMVSLKCHCLALWVLINISIVCSDNTCLIIYFNSDINNTLNSLKGASVMLNASSMLVQQSGDLFPLSFKPMQQY</sequence>
<keyword evidence="1" id="KW-0732">Signal</keyword>
<reference evidence="2" key="1">
    <citation type="submission" date="2022-10" db="EMBL/GenBank/DDBJ databases">
        <authorList>
            <person name="Hyden B.L."/>
            <person name="Feng K."/>
            <person name="Yates T."/>
            <person name="Jawdy S."/>
            <person name="Smart L.B."/>
            <person name="Muchero W."/>
        </authorList>
    </citation>
    <scope>NUCLEOTIDE SEQUENCE</scope>
    <source>
        <tissue evidence="2">Shoot tip</tissue>
    </source>
</reference>
<feature type="chain" id="PRO_5045324145" evidence="1">
    <location>
        <begin position="25"/>
        <end position="75"/>
    </location>
</feature>
<name>A0ABQ9AWC5_9ROSI</name>
<organism evidence="2 3">
    <name type="scientific">Salix suchowensis</name>
    <dbReference type="NCBI Taxonomy" id="1278906"/>
    <lineage>
        <taxon>Eukaryota</taxon>
        <taxon>Viridiplantae</taxon>
        <taxon>Streptophyta</taxon>
        <taxon>Embryophyta</taxon>
        <taxon>Tracheophyta</taxon>
        <taxon>Spermatophyta</taxon>
        <taxon>Magnoliopsida</taxon>
        <taxon>eudicotyledons</taxon>
        <taxon>Gunneridae</taxon>
        <taxon>Pentapetalae</taxon>
        <taxon>rosids</taxon>
        <taxon>fabids</taxon>
        <taxon>Malpighiales</taxon>
        <taxon>Salicaceae</taxon>
        <taxon>Saliceae</taxon>
        <taxon>Salix</taxon>
    </lineage>
</organism>
<accession>A0ABQ9AWC5</accession>
<dbReference type="EMBL" id="JAPFFI010000015">
    <property type="protein sequence ID" value="KAJ6360546.1"/>
    <property type="molecule type" value="Genomic_DNA"/>
</dbReference>
<proteinExistence type="predicted"/>
<evidence type="ECO:0000256" key="1">
    <source>
        <dbReference type="SAM" id="SignalP"/>
    </source>
</evidence>
<feature type="signal peptide" evidence="1">
    <location>
        <begin position="1"/>
        <end position="24"/>
    </location>
</feature>
<gene>
    <name evidence="2" type="ORF">OIU77_004541</name>
</gene>
<reference evidence="2" key="2">
    <citation type="journal article" date="2023" name="Int. J. Mol. Sci.">
        <title>De Novo Assembly and Annotation of 11 Diverse Shrub Willow (Salix) Genomes Reveals Novel Gene Organization in Sex-Linked Regions.</title>
        <authorList>
            <person name="Hyden B."/>
            <person name="Feng K."/>
            <person name="Yates T.B."/>
            <person name="Jawdy S."/>
            <person name="Cereghino C."/>
            <person name="Smart L.B."/>
            <person name="Muchero W."/>
        </authorList>
    </citation>
    <scope>NUCLEOTIDE SEQUENCE</scope>
    <source>
        <tissue evidence="2">Shoot tip</tissue>
    </source>
</reference>
<keyword evidence="3" id="KW-1185">Reference proteome</keyword>